<organism evidence="1">
    <name type="scientific">freshwater metagenome</name>
    <dbReference type="NCBI Taxonomy" id="449393"/>
    <lineage>
        <taxon>unclassified sequences</taxon>
        <taxon>metagenomes</taxon>
        <taxon>ecological metagenomes</taxon>
    </lineage>
</organism>
<proteinExistence type="predicted"/>
<dbReference type="EMBL" id="CAFBPD010000141">
    <property type="protein sequence ID" value="CAB5010976.1"/>
    <property type="molecule type" value="Genomic_DNA"/>
</dbReference>
<accession>A0A6J7Q0X4</accession>
<sequence length="69" mass="7764">MSIVTKNESGTVRTEMMASSGLIQTIMASTPMTVRMEVTNWVRVCWRVVAILSMSFVTRLRRSPRGVES</sequence>
<protein>
    <submittedName>
        <fullName evidence="1">Unannotated protein</fullName>
    </submittedName>
</protein>
<name>A0A6J7Q0X4_9ZZZZ</name>
<evidence type="ECO:0000313" key="1">
    <source>
        <dbReference type="EMBL" id="CAB5010976.1"/>
    </source>
</evidence>
<gene>
    <name evidence="1" type="ORF">UFOPK4061_00869</name>
</gene>
<dbReference type="AlphaFoldDB" id="A0A6J7Q0X4"/>
<reference evidence="1" key="1">
    <citation type="submission" date="2020-05" db="EMBL/GenBank/DDBJ databases">
        <authorList>
            <person name="Chiriac C."/>
            <person name="Salcher M."/>
            <person name="Ghai R."/>
            <person name="Kavagutti S V."/>
        </authorList>
    </citation>
    <scope>NUCLEOTIDE SEQUENCE</scope>
</reference>